<dbReference type="Gene3D" id="1.10.287.130">
    <property type="match status" value="1"/>
</dbReference>
<evidence type="ECO:0000256" key="6">
    <source>
        <dbReference type="ARBA" id="ARBA00023012"/>
    </source>
</evidence>
<comment type="caution">
    <text evidence="11">The sequence shown here is derived from an EMBL/GenBank/DDBJ whole genome shotgun (WGS) entry which is preliminary data.</text>
</comment>
<feature type="domain" description="Histidine kinase" evidence="10">
    <location>
        <begin position="465"/>
        <end position="680"/>
    </location>
</feature>
<dbReference type="Gene3D" id="1.25.40.10">
    <property type="entry name" value="Tetratricopeptide repeat domain"/>
    <property type="match status" value="2"/>
</dbReference>
<keyword evidence="6" id="KW-0902">Two-component regulatory system</keyword>
<evidence type="ECO:0000256" key="8">
    <source>
        <dbReference type="SAM" id="Phobius"/>
    </source>
</evidence>
<comment type="catalytic activity">
    <reaction evidence="1">
        <text>ATP + protein L-histidine = ADP + protein N-phospho-L-histidine.</text>
        <dbReference type="EC" id="2.7.13.3"/>
    </reaction>
</comment>
<keyword evidence="8" id="KW-0812">Transmembrane</keyword>
<keyword evidence="4" id="KW-0808">Transferase</keyword>
<keyword evidence="9" id="KW-0732">Signal</keyword>
<gene>
    <name evidence="11" type="ORF">HH304_07105</name>
</gene>
<organism evidence="11 12">
    <name type="scientific">Marinigracilibium pacificum</name>
    <dbReference type="NCBI Taxonomy" id="2729599"/>
    <lineage>
        <taxon>Bacteria</taxon>
        <taxon>Pseudomonadati</taxon>
        <taxon>Bacteroidota</taxon>
        <taxon>Cytophagia</taxon>
        <taxon>Cytophagales</taxon>
        <taxon>Flammeovirgaceae</taxon>
        <taxon>Marinigracilibium</taxon>
    </lineage>
</organism>
<keyword evidence="5 11" id="KW-0418">Kinase</keyword>
<dbReference type="CDD" id="cd00082">
    <property type="entry name" value="HisKA"/>
    <property type="match status" value="1"/>
</dbReference>
<dbReference type="InterPro" id="IPR011990">
    <property type="entry name" value="TPR-like_helical_dom_sf"/>
</dbReference>
<dbReference type="PANTHER" id="PTHR43711:SF1">
    <property type="entry name" value="HISTIDINE KINASE 1"/>
    <property type="match status" value="1"/>
</dbReference>
<feature type="signal peptide" evidence="9">
    <location>
        <begin position="1"/>
        <end position="20"/>
    </location>
</feature>
<evidence type="ECO:0000256" key="3">
    <source>
        <dbReference type="ARBA" id="ARBA00022553"/>
    </source>
</evidence>
<keyword evidence="7" id="KW-0175">Coiled coil</keyword>
<dbReference type="Pfam" id="PF00512">
    <property type="entry name" value="HisKA"/>
    <property type="match status" value="1"/>
</dbReference>
<dbReference type="EMBL" id="JABBNU010000004">
    <property type="protein sequence ID" value="NMM48163.1"/>
    <property type="molecule type" value="Genomic_DNA"/>
</dbReference>
<evidence type="ECO:0000256" key="4">
    <source>
        <dbReference type="ARBA" id="ARBA00022679"/>
    </source>
</evidence>
<keyword evidence="8" id="KW-0472">Membrane</keyword>
<dbReference type="SMART" id="SM00028">
    <property type="entry name" value="TPR"/>
    <property type="match status" value="5"/>
</dbReference>
<dbReference type="Pfam" id="PF02518">
    <property type="entry name" value="HATPase_c"/>
    <property type="match status" value="1"/>
</dbReference>
<accession>A0A848IUI4</accession>
<dbReference type="PANTHER" id="PTHR43711">
    <property type="entry name" value="TWO-COMPONENT HISTIDINE KINASE"/>
    <property type="match status" value="1"/>
</dbReference>
<dbReference type="EC" id="2.7.13.3" evidence="2"/>
<dbReference type="InterPro" id="IPR004358">
    <property type="entry name" value="Sig_transdc_His_kin-like_C"/>
</dbReference>
<evidence type="ECO:0000256" key="9">
    <source>
        <dbReference type="SAM" id="SignalP"/>
    </source>
</evidence>
<dbReference type="Pfam" id="PF13424">
    <property type="entry name" value="TPR_12"/>
    <property type="match status" value="1"/>
</dbReference>
<dbReference type="InterPro" id="IPR050736">
    <property type="entry name" value="Sensor_HK_Regulatory"/>
</dbReference>
<reference evidence="11 12" key="1">
    <citation type="submission" date="2020-04" db="EMBL/GenBank/DDBJ databases">
        <title>Flammeovirgaceae bacterium KN852 isolated from deep sea.</title>
        <authorList>
            <person name="Zhang D.-C."/>
        </authorList>
    </citation>
    <scope>NUCLEOTIDE SEQUENCE [LARGE SCALE GENOMIC DNA]</scope>
    <source>
        <strain evidence="11 12">KN852</strain>
    </source>
</reference>
<evidence type="ECO:0000313" key="11">
    <source>
        <dbReference type="EMBL" id="NMM48163.1"/>
    </source>
</evidence>
<protein>
    <recommendedName>
        <fullName evidence="2">histidine kinase</fullName>
        <ecNumber evidence="2">2.7.13.3</ecNumber>
    </recommendedName>
</protein>
<dbReference type="InterPro" id="IPR036097">
    <property type="entry name" value="HisK_dim/P_sf"/>
</dbReference>
<dbReference type="Gene3D" id="3.30.565.10">
    <property type="entry name" value="Histidine kinase-like ATPase, C-terminal domain"/>
    <property type="match status" value="1"/>
</dbReference>
<evidence type="ECO:0000256" key="2">
    <source>
        <dbReference type="ARBA" id="ARBA00012438"/>
    </source>
</evidence>
<feature type="chain" id="PRO_5032629071" description="histidine kinase" evidence="9">
    <location>
        <begin position="21"/>
        <end position="690"/>
    </location>
</feature>
<dbReference type="Proteomes" id="UP000559010">
    <property type="component" value="Unassembled WGS sequence"/>
</dbReference>
<keyword evidence="8" id="KW-1133">Transmembrane helix</keyword>
<dbReference type="SUPFAM" id="SSF48452">
    <property type="entry name" value="TPR-like"/>
    <property type="match status" value="1"/>
</dbReference>
<dbReference type="SUPFAM" id="SSF47384">
    <property type="entry name" value="Homodimeric domain of signal transducing histidine kinase"/>
    <property type="match status" value="1"/>
</dbReference>
<dbReference type="InterPro" id="IPR003594">
    <property type="entry name" value="HATPase_dom"/>
</dbReference>
<proteinExistence type="predicted"/>
<keyword evidence="12" id="KW-1185">Reference proteome</keyword>
<dbReference type="SUPFAM" id="SSF55874">
    <property type="entry name" value="ATPase domain of HSP90 chaperone/DNA topoisomerase II/histidine kinase"/>
    <property type="match status" value="1"/>
</dbReference>
<dbReference type="InterPro" id="IPR019734">
    <property type="entry name" value="TPR_rpt"/>
</dbReference>
<keyword evidence="3" id="KW-0597">Phosphoprotein</keyword>
<dbReference type="InterPro" id="IPR003661">
    <property type="entry name" value="HisK_dim/P_dom"/>
</dbReference>
<dbReference type="InterPro" id="IPR005467">
    <property type="entry name" value="His_kinase_dom"/>
</dbReference>
<evidence type="ECO:0000256" key="5">
    <source>
        <dbReference type="ARBA" id="ARBA00022777"/>
    </source>
</evidence>
<name>A0A848IUI4_9BACT</name>
<evidence type="ECO:0000256" key="7">
    <source>
        <dbReference type="SAM" id="Coils"/>
    </source>
</evidence>
<dbReference type="GO" id="GO:0000155">
    <property type="term" value="F:phosphorelay sensor kinase activity"/>
    <property type="evidence" value="ECO:0007669"/>
    <property type="project" value="InterPro"/>
</dbReference>
<dbReference type="SMART" id="SM00387">
    <property type="entry name" value="HATPase_c"/>
    <property type="match status" value="1"/>
</dbReference>
<evidence type="ECO:0000256" key="1">
    <source>
        <dbReference type="ARBA" id="ARBA00000085"/>
    </source>
</evidence>
<dbReference type="PRINTS" id="PR00344">
    <property type="entry name" value="BCTRLSENSOR"/>
</dbReference>
<dbReference type="RefSeq" id="WP_169679557.1">
    <property type="nucleotide sequence ID" value="NZ_JABBNU010000004.1"/>
</dbReference>
<feature type="transmembrane region" description="Helical" evidence="8">
    <location>
        <begin position="391"/>
        <end position="411"/>
    </location>
</feature>
<feature type="coiled-coil region" evidence="7">
    <location>
        <begin position="410"/>
        <end position="462"/>
    </location>
</feature>
<dbReference type="AlphaFoldDB" id="A0A848IUI4"/>
<dbReference type="PROSITE" id="PS50109">
    <property type="entry name" value="HIS_KIN"/>
    <property type="match status" value="1"/>
</dbReference>
<sequence>MFLKHNILFILLILSLSSHAIIGQKSEDRFISEDSLQSIIDELRTYQGATSEEQYNLAFLGDSLAKVNKDTFFIIEFKIELGYLSQYDTKFNEAINYYDEGLALEKLSRNYKQRFELKRLKSIVYDRLGQFKMATDTLLDALGTVVLENDTTRMINGYNSLGIFYKRAGFYENALKYYLLNYELSSKTGSDIQYLISANNLAIMHKFLGNTSEAYVLLDSVFRQTNVEYEYIKYGTIHNLGSILSADGKYEKAEKLITESLNWSIESNDKYRIAQNLYELAVINYKTGKYKKALEQFNEVLTRYQVLNDPEKMMDTYQELTRVHEALNNTTEALSNYKKYSLLSDSLLSAKKTEEMAMNEAIFQNKIHGEQLNALKAEEELSKQKINSRNIYIIGLSIILFSFIIISYVVHRKNRLIARQKSEIEKMNNALIKSNHKITNQHDQLIIKNKKVQAQNEELESLMAIVAHDLKSPLNKIKGLNDILNYTELNEDQKDIISRIQSITEQGRNLIEELCFLNNLEANTDSVNIDTFDPLALIVEKVSEYQSEASSKNIDLNYAIDSKLNLFNSDRAYIRRIIDNILSNAIKFSPKNSQIDIYLHGNDDIELTIADHGQGFSEDDKKLIFQKFKRLSATPTAGESSTGLGLSIVKLLIDKIKGDIKVLDTSGGGATFKIVIPDLKKLNEKKSALI</sequence>
<dbReference type="InterPro" id="IPR036890">
    <property type="entry name" value="HATPase_C_sf"/>
</dbReference>
<evidence type="ECO:0000313" key="12">
    <source>
        <dbReference type="Proteomes" id="UP000559010"/>
    </source>
</evidence>
<dbReference type="SMART" id="SM00388">
    <property type="entry name" value="HisKA"/>
    <property type="match status" value="1"/>
</dbReference>
<evidence type="ECO:0000259" key="10">
    <source>
        <dbReference type="PROSITE" id="PS50109"/>
    </source>
</evidence>